<sequence>MCRIQCRDNMGKINVIMFALNRLSSKALPFYANNTFKAKPGPGLQRLKRCLHFVFCVLALASFTEAAQEAFCDCISSIYASYTKPCVCATTEIIRV</sequence>
<dbReference type="EMBL" id="GBXM01018247">
    <property type="protein sequence ID" value="JAH90330.1"/>
    <property type="molecule type" value="Transcribed_RNA"/>
</dbReference>
<name>A0A0E9WL87_ANGAN</name>
<accession>A0A0E9WL87</accession>
<protein>
    <submittedName>
        <fullName evidence="1">Uncharacterized protein</fullName>
    </submittedName>
</protein>
<evidence type="ECO:0000313" key="1">
    <source>
        <dbReference type="EMBL" id="JAH90330.1"/>
    </source>
</evidence>
<reference evidence="1" key="2">
    <citation type="journal article" date="2015" name="Fish Shellfish Immunol.">
        <title>Early steps in the European eel (Anguilla anguilla)-Vibrio vulnificus interaction in the gills: Role of the RtxA13 toxin.</title>
        <authorList>
            <person name="Callol A."/>
            <person name="Pajuelo D."/>
            <person name="Ebbesson L."/>
            <person name="Teles M."/>
            <person name="MacKenzie S."/>
            <person name="Amaro C."/>
        </authorList>
    </citation>
    <scope>NUCLEOTIDE SEQUENCE</scope>
</reference>
<dbReference type="AlphaFoldDB" id="A0A0E9WL87"/>
<proteinExistence type="predicted"/>
<organism evidence="1">
    <name type="scientific">Anguilla anguilla</name>
    <name type="common">European freshwater eel</name>
    <name type="synonym">Muraena anguilla</name>
    <dbReference type="NCBI Taxonomy" id="7936"/>
    <lineage>
        <taxon>Eukaryota</taxon>
        <taxon>Metazoa</taxon>
        <taxon>Chordata</taxon>
        <taxon>Craniata</taxon>
        <taxon>Vertebrata</taxon>
        <taxon>Euteleostomi</taxon>
        <taxon>Actinopterygii</taxon>
        <taxon>Neopterygii</taxon>
        <taxon>Teleostei</taxon>
        <taxon>Anguilliformes</taxon>
        <taxon>Anguillidae</taxon>
        <taxon>Anguilla</taxon>
    </lineage>
</organism>
<reference evidence="1" key="1">
    <citation type="submission" date="2014-11" db="EMBL/GenBank/DDBJ databases">
        <authorList>
            <person name="Amaro Gonzalez C."/>
        </authorList>
    </citation>
    <scope>NUCLEOTIDE SEQUENCE</scope>
</reference>